<accession>A0A6A4X870</accession>
<dbReference type="Pfam" id="PF00379">
    <property type="entry name" value="Chitin_bind_4"/>
    <property type="match status" value="1"/>
</dbReference>
<keyword evidence="4" id="KW-0812">Transmembrane</keyword>
<dbReference type="AlphaFoldDB" id="A0A6A4X870"/>
<dbReference type="EMBL" id="VIIS01000297">
    <property type="protein sequence ID" value="KAF0310601.1"/>
    <property type="molecule type" value="Genomic_DNA"/>
</dbReference>
<dbReference type="PANTHER" id="PTHR10380:SF196">
    <property type="entry name" value="CUTICULAR PROTEIN 72EA"/>
    <property type="match status" value="1"/>
</dbReference>
<proteinExistence type="predicted"/>
<protein>
    <submittedName>
        <fullName evidence="5">Cuticle protein 6</fullName>
    </submittedName>
</protein>
<evidence type="ECO:0000256" key="3">
    <source>
        <dbReference type="SAM" id="MobiDB-lite"/>
    </source>
</evidence>
<evidence type="ECO:0000256" key="1">
    <source>
        <dbReference type="ARBA" id="ARBA00022460"/>
    </source>
</evidence>
<evidence type="ECO:0000313" key="5">
    <source>
        <dbReference type="EMBL" id="KAF0310601.1"/>
    </source>
</evidence>
<evidence type="ECO:0000256" key="4">
    <source>
        <dbReference type="SAM" id="Phobius"/>
    </source>
</evidence>
<evidence type="ECO:0000313" key="6">
    <source>
        <dbReference type="Proteomes" id="UP000440578"/>
    </source>
</evidence>
<dbReference type="PANTHER" id="PTHR10380">
    <property type="entry name" value="CUTICLE PROTEIN"/>
    <property type="match status" value="1"/>
</dbReference>
<comment type="caution">
    <text evidence="5">The sequence shown here is derived from an EMBL/GenBank/DDBJ whole genome shotgun (WGS) entry which is preliminary data.</text>
</comment>
<dbReference type="Proteomes" id="UP000440578">
    <property type="component" value="Unassembled WGS sequence"/>
</dbReference>
<dbReference type="InterPro" id="IPR000618">
    <property type="entry name" value="Insect_cuticle"/>
</dbReference>
<sequence>MGGVEGHTRRSASIADRPLSAAPLRDVPTSGHGGNYLTQPAPADGSSRTPSRGNMKVLVTLSCLLALGAAQLGYPYSVYNPYFYAGGYNYNAPFTYSAAPAPVTYSAVPAASVSSQYHAQDELGQFNYGYADGLSSKNEYKRFDGATVGSYSYLDANGKVQTVSYTADDVNGFRVTATNLPVAPKNELKAPEFNLKSPVFDGQAPEPVQDTPEVAAAKAEFAKLYADAAAAAEAAPDTDAAEPAEESARRRRSAVLLPALAKATVKTASFDKVEADTPADTTLVELKEKEHETYVPATYAAPAFHYSPAVTYAVPTIKKVEVKHVAAPAITYTAPITYTSPVVHEVKVKKVETPVTYAASPLTYGFHPYGLGSPFVYSVAAEAEKEAAEKPAVESAERRKRSAVLLPAVAKATVKTVSLDKVEADTPADTTLLELKEKEHETYVPATYAAPAFHYSPAVTYTVPTIKKVEVKHVAAPAITYTAPITYTSPVVHEVKVKKVETPVTYSALAYPYAYGLGTPLVYKVAAPTAEAEEKAE</sequence>
<dbReference type="InterPro" id="IPR050468">
    <property type="entry name" value="Cuticle_Struct_Prot"/>
</dbReference>
<organism evidence="5 6">
    <name type="scientific">Amphibalanus amphitrite</name>
    <name type="common">Striped barnacle</name>
    <name type="synonym">Balanus amphitrite</name>
    <dbReference type="NCBI Taxonomy" id="1232801"/>
    <lineage>
        <taxon>Eukaryota</taxon>
        <taxon>Metazoa</taxon>
        <taxon>Ecdysozoa</taxon>
        <taxon>Arthropoda</taxon>
        <taxon>Crustacea</taxon>
        <taxon>Multicrustacea</taxon>
        <taxon>Cirripedia</taxon>
        <taxon>Thoracica</taxon>
        <taxon>Thoracicalcarea</taxon>
        <taxon>Balanomorpha</taxon>
        <taxon>Balanoidea</taxon>
        <taxon>Balanidae</taxon>
        <taxon>Amphibalaninae</taxon>
        <taxon>Amphibalanus</taxon>
    </lineage>
</organism>
<dbReference type="PROSITE" id="PS00233">
    <property type="entry name" value="CHIT_BIND_RR_1"/>
    <property type="match status" value="1"/>
</dbReference>
<dbReference type="PROSITE" id="PS51155">
    <property type="entry name" value="CHIT_BIND_RR_2"/>
    <property type="match status" value="1"/>
</dbReference>
<dbReference type="GO" id="GO:0008010">
    <property type="term" value="F:structural constituent of chitin-based larval cuticle"/>
    <property type="evidence" value="ECO:0007669"/>
    <property type="project" value="TreeGrafter"/>
</dbReference>
<keyword evidence="6" id="KW-1185">Reference proteome</keyword>
<gene>
    <name evidence="5" type="primary">CUO6_8</name>
    <name evidence="5" type="ORF">FJT64_018397</name>
</gene>
<keyword evidence="1 2" id="KW-0193">Cuticle</keyword>
<keyword evidence="4" id="KW-0472">Membrane</keyword>
<dbReference type="InterPro" id="IPR031311">
    <property type="entry name" value="CHIT_BIND_RR_consensus"/>
</dbReference>
<name>A0A6A4X870_AMPAM</name>
<evidence type="ECO:0000256" key="2">
    <source>
        <dbReference type="PROSITE-ProRule" id="PRU00497"/>
    </source>
</evidence>
<feature type="transmembrane region" description="Helical" evidence="4">
    <location>
        <begin position="57"/>
        <end position="74"/>
    </location>
</feature>
<dbReference type="GO" id="GO:0062129">
    <property type="term" value="C:chitin-based extracellular matrix"/>
    <property type="evidence" value="ECO:0007669"/>
    <property type="project" value="TreeGrafter"/>
</dbReference>
<reference evidence="5 6" key="1">
    <citation type="submission" date="2019-07" db="EMBL/GenBank/DDBJ databases">
        <title>Draft genome assembly of a fouling barnacle, Amphibalanus amphitrite (Darwin, 1854): The first reference genome for Thecostraca.</title>
        <authorList>
            <person name="Kim W."/>
        </authorList>
    </citation>
    <scope>NUCLEOTIDE SEQUENCE [LARGE SCALE GENOMIC DNA]</scope>
    <source>
        <strain evidence="5">SNU_AA5</strain>
        <tissue evidence="5">Soma without cirri and trophi</tissue>
    </source>
</reference>
<keyword evidence="4" id="KW-1133">Transmembrane helix</keyword>
<feature type="region of interest" description="Disordered" evidence="3">
    <location>
        <begin position="1"/>
        <end position="50"/>
    </location>
</feature>
<dbReference type="OrthoDB" id="6377716at2759"/>